<comment type="caution">
    <text evidence="2">The sequence shown here is derived from an EMBL/GenBank/DDBJ whole genome shotgun (WGS) entry which is preliminary data.</text>
</comment>
<feature type="region of interest" description="Disordered" evidence="1">
    <location>
        <begin position="1"/>
        <end position="62"/>
    </location>
</feature>
<proteinExistence type="predicted"/>
<keyword evidence="3" id="KW-1185">Reference proteome</keyword>
<name>A0A255Z6Y9_9FLAO</name>
<sequence>MIGKNESMEDSKRNWDSGNDPDRSNVDHNKPQFERSDMNADQEKRAGSGGSGKTSDKNPGNR</sequence>
<evidence type="ECO:0000256" key="1">
    <source>
        <dbReference type="SAM" id="MobiDB-lite"/>
    </source>
</evidence>
<dbReference type="AlphaFoldDB" id="A0A255Z6Y9"/>
<dbReference type="Proteomes" id="UP000216605">
    <property type="component" value="Unassembled WGS sequence"/>
</dbReference>
<protein>
    <submittedName>
        <fullName evidence="2">Uncharacterized protein</fullName>
    </submittedName>
</protein>
<gene>
    <name evidence="2" type="ORF">CHU92_08585</name>
</gene>
<evidence type="ECO:0000313" key="2">
    <source>
        <dbReference type="EMBL" id="OYQ37238.1"/>
    </source>
</evidence>
<evidence type="ECO:0000313" key="3">
    <source>
        <dbReference type="Proteomes" id="UP000216605"/>
    </source>
</evidence>
<dbReference type="EMBL" id="NOXV01000257">
    <property type="protein sequence ID" value="OYQ37238.1"/>
    <property type="molecule type" value="Genomic_DNA"/>
</dbReference>
<feature type="compositionally biased region" description="Basic and acidic residues" evidence="1">
    <location>
        <begin position="1"/>
        <end position="46"/>
    </location>
</feature>
<accession>A0A255Z6Y9</accession>
<organism evidence="2 3">
    <name type="scientific">Flavobacterium cyanobacteriorum</name>
    <dbReference type="NCBI Taxonomy" id="2022802"/>
    <lineage>
        <taxon>Bacteria</taxon>
        <taxon>Pseudomonadati</taxon>
        <taxon>Bacteroidota</taxon>
        <taxon>Flavobacteriia</taxon>
        <taxon>Flavobacteriales</taxon>
        <taxon>Flavobacteriaceae</taxon>
        <taxon>Flavobacterium</taxon>
    </lineage>
</organism>
<reference evidence="2 3" key="1">
    <citation type="submission" date="2017-07" db="EMBL/GenBank/DDBJ databases">
        <title>Flavobacterium cyanobacteriorum sp. nov., isolated from cyanobacterial aggregates in a eutrophic lake.</title>
        <authorList>
            <person name="Cai H."/>
        </authorList>
    </citation>
    <scope>NUCLEOTIDE SEQUENCE [LARGE SCALE GENOMIC DNA]</scope>
    <source>
        <strain evidence="2 3">TH021</strain>
    </source>
</reference>